<feature type="non-terminal residue" evidence="6">
    <location>
        <position position="85"/>
    </location>
</feature>
<dbReference type="GO" id="GO:0051536">
    <property type="term" value="F:iron-sulfur cluster binding"/>
    <property type="evidence" value="ECO:0007669"/>
    <property type="project" value="UniProtKB-KW"/>
</dbReference>
<dbReference type="Pfam" id="PF01077">
    <property type="entry name" value="NIR_SIR"/>
    <property type="match status" value="1"/>
</dbReference>
<dbReference type="GO" id="GO:0050311">
    <property type="term" value="F:sulfite reductase (ferredoxin) activity"/>
    <property type="evidence" value="ECO:0007669"/>
    <property type="project" value="TreeGrafter"/>
</dbReference>
<proteinExistence type="predicted"/>
<evidence type="ECO:0000313" key="7">
    <source>
        <dbReference type="Proteomes" id="UP000216802"/>
    </source>
</evidence>
<dbReference type="Proteomes" id="UP000216802">
    <property type="component" value="Unassembled WGS sequence"/>
</dbReference>
<reference evidence="6 7" key="1">
    <citation type="submission" date="2017-04" db="EMBL/GenBank/DDBJ databases">
        <title>Kefir bacterial isolates.</title>
        <authorList>
            <person name="Kim Y."/>
            <person name="Blasche S."/>
            <person name="Patil K.R."/>
        </authorList>
    </citation>
    <scope>NUCLEOTIDE SEQUENCE [LARGE SCALE GENOMIC DNA]</scope>
    <source>
        <strain evidence="6 7">OG2</strain>
    </source>
</reference>
<feature type="non-terminal residue" evidence="6">
    <location>
        <position position="1"/>
    </location>
</feature>
<sequence>EPIYGSTYLPRKFKIGIAVPPSNDIDVYSQDIGLIAIVDNGELVGFNVTVGGGMGMTHGNTNTYPQLGRLIGFIPKESAVEVCEK</sequence>
<dbReference type="PANTHER" id="PTHR11493">
    <property type="entry name" value="SULFITE REDUCTASE [NADPH] SUBUNIT BETA-RELATED"/>
    <property type="match status" value="1"/>
</dbReference>
<dbReference type="Gene3D" id="3.30.413.10">
    <property type="entry name" value="Sulfite Reductase Hemoprotein, domain 1"/>
    <property type="match status" value="1"/>
</dbReference>
<dbReference type="GO" id="GO:0000103">
    <property type="term" value="P:sulfate assimilation"/>
    <property type="evidence" value="ECO:0007669"/>
    <property type="project" value="TreeGrafter"/>
</dbReference>
<evidence type="ECO:0000259" key="5">
    <source>
        <dbReference type="Pfam" id="PF01077"/>
    </source>
</evidence>
<dbReference type="SUPFAM" id="SSF56014">
    <property type="entry name" value="Nitrite and sulphite reductase 4Fe-4S domain-like"/>
    <property type="match status" value="1"/>
</dbReference>
<keyword evidence="3" id="KW-0408">Iron</keyword>
<dbReference type="GO" id="GO:0020037">
    <property type="term" value="F:heme binding"/>
    <property type="evidence" value="ECO:0007669"/>
    <property type="project" value="InterPro"/>
</dbReference>
<keyword evidence="4" id="KW-0411">Iron-sulfur</keyword>
<evidence type="ECO:0000256" key="4">
    <source>
        <dbReference type="ARBA" id="ARBA00023014"/>
    </source>
</evidence>
<dbReference type="GO" id="GO:0046872">
    <property type="term" value="F:metal ion binding"/>
    <property type="evidence" value="ECO:0007669"/>
    <property type="project" value="UniProtKB-KW"/>
</dbReference>
<dbReference type="EMBL" id="NCXI01000437">
    <property type="protein sequence ID" value="PAK71641.1"/>
    <property type="molecule type" value="Genomic_DNA"/>
</dbReference>
<evidence type="ECO:0000256" key="2">
    <source>
        <dbReference type="ARBA" id="ARBA00023002"/>
    </source>
</evidence>
<dbReference type="PANTHER" id="PTHR11493:SF47">
    <property type="entry name" value="SULFITE REDUCTASE [NADPH] SUBUNIT BETA"/>
    <property type="match status" value="1"/>
</dbReference>
<feature type="domain" description="Nitrite/sulphite reductase 4Fe-4S" evidence="5">
    <location>
        <begin position="2"/>
        <end position="85"/>
    </location>
</feature>
<dbReference type="InterPro" id="IPR045169">
    <property type="entry name" value="NO2/SO3_Rdtase_4Fe4S_prot"/>
</dbReference>
<evidence type="ECO:0000256" key="3">
    <source>
        <dbReference type="ARBA" id="ARBA00023004"/>
    </source>
</evidence>
<evidence type="ECO:0000313" key="6">
    <source>
        <dbReference type="EMBL" id="PAK71641.1"/>
    </source>
</evidence>
<name>A0A269XFY3_9LACO</name>
<dbReference type="AlphaFoldDB" id="A0A269XFY3"/>
<dbReference type="GO" id="GO:0016002">
    <property type="term" value="F:sulfite reductase activity"/>
    <property type="evidence" value="ECO:0007669"/>
    <property type="project" value="TreeGrafter"/>
</dbReference>
<dbReference type="GO" id="GO:0009337">
    <property type="term" value="C:sulfite reductase complex (NADPH)"/>
    <property type="evidence" value="ECO:0007669"/>
    <property type="project" value="TreeGrafter"/>
</dbReference>
<dbReference type="InterPro" id="IPR045854">
    <property type="entry name" value="NO2/SO3_Rdtase_4Fe4S_sf"/>
</dbReference>
<keyword evidence="1" id="KW-0479">Metal-binding</keyword>
<keyword evidence="2" id="KW-0560">Oxidoreductase</keyword>
<accession>A0A269XFY3</accession>
<gene>
    <name evidence="6" type="ORF">B8W98_13050</name>
</gene>
<dbReference type="InterPro" id="IPR006067">
    <property type="entry name" value="NO2/SO3_Rdtase_4Fe4S_dom"/>
</dbReference>
<evidence type="ECO:0000256" key="1">
    <source>
        <dbReference type="ARBA" id="ARBA00022723"/>
    </source>
</evidence>
<comment type="caution">
    <text evidence="6">The sequence shown here is derived from an EMBL/GenBank/DDBJ whole genome shotgun (WGS) entry which is preliminary data.</text>
</comment>
<organism evidence="6 7">
    <name type="scientific">Lentilactobacillus parakefiri</name>
    <dbReference type="NCBI Taxonomy" id="152332"/>
    <lineage>
        <taxon>Bacteria</taxon>
        <taxon>Bacillati</taxon>
        <taxon>Bacillota</taxon>
        <taxon>Bacilli</taxon>
        <taxon>Lactobacillales</taxon>
        <taxon>Lactobacillaceae</taxon>
        <taxon>Lentilactobacillus</taxon>
    </lineage>
</organism>
<protein>
    <recommendedName>
        <fullName evidence="5">Nitrite/sulphite reductase 4Fe-4S domain-containing protein</fullName>
    </recommendedName>
</protein>